<dbReference type="PANTHER" id="PTHR31541">
    <property type="entry name" value="B3 DOMAIN PLANT PROTEIN-RELATED"/>
    <property type="match status" value="1"/>
</dbReference>
<dbReference type="eggNOG" id="ENOG502S4WY">
    <property type="taxonomic scope" value="Eukaryota"/>
</dbReference>
<dbReference type="HOGENOM" id="CLU_864221_0_0_1"/>
<dbReference type="GO" id="GO:0005634">
    <property type="term" value="C:nucleus"/>
    <property type="evidence" value="ECO:0007669"/>
    <property type="project" value="UniProtKB-SubCell"/>
</dbReference>
<dbReference type="PANTHER" id="PTHR31541:SF56">
    <property type="entry name" value="DOMAIN PROTEIN, PUTATIVE (DUF313)-RELATED"/>
    <property type="match status" value="1"/>
</dbReference>
<sequence length="322" mass="36328">MVSVNEEPSTKMNKPVSPPRVSSPPSKWWKLHLLAEVAAAVSEYQKTEAQTGGEEKPRIFANFPRKKRSPCLFRGSSSLMATQCTIDKQSPVTCAEGNKEEKKREIFGRFEVGSCSKSIQLIQNPRLTPLSSGVNECKKRRPINFSQERSLKKRRIVQKTTIPERLVNAMMMRGEINGYDPKLILVKKLYKSDIDKVQSRLSLPSNQVVTSDFLSEEESRVIYEQSVLKDRTEGLSVVLVDPLLKKHVVDLRKWKMGGRWNYVFVDGWNQVVSTNTFKVGDVYHVWSFRSRGGNLCFALVPPRNSSDSGDGHGGSSSCLSSW</sequence>
<evidence type="ECO:0000256" key="5">
    <source>
        <dbReference type="ARBA" id="ARBA00023242"/>
    </source>
</evidence>
<feature type="region of interest" description="Disordered" evidence="6">
    <location>
        <begin position="1"/>
        <end position="25"/>
    </location>
</feature>
<accession>A0A0D3E950</accession>
<organism evidence="8 9">
    <name type="scientific">Brassica oleracea var. oleracea</name>
    <dbReference type="NCBI Taxonomy" id="109376"/>
    <lineage>
        <taxon>Eukaryota</taxon>
        <taxon>Viridiplantae</taxon>
        <taxon>Streptophyta</taxon>
        <taxon>Embryophyta</taxon>
        <taxon>Tracheophyta</taxon>
        <taxon>Spermatophyta</taxon>
        <taxon>Magnoliopsida</taxon>
        <taxon>eudicotyledons</taxon>
        <taxon>Gunneridae</taxon>
        <taxon>Pentapetalae</taxon>
        <taxon>rosids</taxon>
        <taxon>malvids</taxon>
        <taxon>Brassicales</taxon>
        <taxon>Brassicaceae</taxon>
        <taxon>Brassiceae</taxon>
        <taxon>Brassica</taxon>
    </lineage>
</organism>
<evidence type="ECO:0000256" key="1">
    <source>
        <dbReference type="ARBA" id="ARBA00004123"/>
    </source>
</evidence>
<protein>
    <recommendedName>
        <fullName evidence="7">TF-B3 domain-containing protein</fullName>
    </recommendedName>
</protein>
<dbReference type="AlphaFoldDB" id="A0A0D3E950"/>
<evidence type="ECO:0000256" key="3">
    <source>
        <dbReference type="ARBA" id="ARBA00023125"/>
    </source>
</evidence>
<feature type="domain" description="TF-B3" evidence="7">
    <location>
        <begin position="205"/>
        <end position="303"/>
    </location>
</feature>
<keyword evidence="5" id="KW-0539">Nucleus</keyword>
<keyword evidence="2" id="KW-0805">Transcription regulation</keyword>
<reference evidence="8 9" key="1">
    <citation type="journal article" date="2014" name="Genome Biol.">
        <title>Transcriptome and methylome profiling reveals relics of genome dominance in the mesopolyploid Brassica oleracea.</title>
        <authorList>
            <person name="Parkin I.A."/>
            <person name="Koh C."/>
            <person name="Tang H."/>
            <person name="Robinson S.J."/>
            <person name="Kagale S."/>
            <person name="Clarke W.E."/>
            <person name="Town C.D."/>
            <person name="Nixon J."/>
            <person name="Krishnakumar V."/>
            <person name="Bidwell S.L."/>
            <person name="Denoeud F."/>
            <person name="Belcram H."/>
            <person name="Links M.G."/>
            <person name="Just J."/>
            <person name="Clarke C."/>
            <person name="Bender T."/>
            <person name="Huebert T."/>
            <person name="Mason A.S."/>
            <person name="Pires J.C."/>
            <person name="Barker G."/>
            <person name="Moore J."/>
            <person name="Walley P.G."/>
            <person name="Manoli S."/>
            <person name="Batley J."/>
            <person name="Edwards D."/>
            <person name="Nelson M.N."/>
            <person name="Wang X."/>
            <person name="Paterson A.H."/>
            <person name="King G."/>
            <person name="Bancroft I."/>
            <person name="Chalhoub B."/>
            <person name="Sharpe A.G."/>
        </authorList>
    </citation>
    <scope>NUCLEOTIDE SEQUENCE</scope>
    <source>
        <strain evidence="8 9">cv. TO1000</strain>
    </source>
</reference>
<dbReference type="RefSeq" id="XP_013607993.1">
    <property type="nucleotide sequence ID" value="XM_013752539.1"/>
</dbReference>
<evidence type="ECO:0000256" key="2">
    <source>
        <dbReference type="ARBA" id="ARBA00023015"/>
    </source>
</evidence>
<dbReference type="InterPro" id="IPR015300">
    <property type="entry name" value="DNA-bd_pseudobarrel_sf"/>
</dbReference>
<dbReference type="GeneID" id="106314710"/>
<feature type="compositionally biased region" description="Polar residues" evidence="6">
    <location>
        <begin position="1"/>
        <end position="12"/>
    </location>
</feature>
<dbReference type="InterPro" id="IPR003340">
    <property type="entry name" value="B3_DNA-bd"/>
</dbReference>
<dbReference type="PROSITE" id="PS50863">
    <property type="entry name" value="B3"/>
    <property type="match status" value="1"/>
</dbReference>
<dbReference type="Gene3D" id="2.40.330.10">
    <property type="entry name" value="DNA-binding pseudobarrel domain"/>
    <property type="match status" value="1"/>
</dbReference>
<evidence type="ECO:0000256" key="4">
    <source>
        <dbReference type="ARBA" id="ARBA00023163"/>
    </source>
</evidence>
<keyword evidence="9" id="KW-1185">Reference proteome</keyword>
<dbReference type="Proteomes" id="UP000032141">
    <property type="component" value="Chromosome C9"/>
</dbReference>
<dbReference type="SUPFAM" id="SSF101936">
    <property type="entry name" value="DNA-binding pseudobarrel domain"/>
    <property type="match status" value="1"/>
</dbReference>
<dbReference type="KEGG" id="boe:106314710"/>
<dbReference type="CDD" id="cd10017">
    <property type="entry name" value="B3_DNA"/>
    <property type="match status" value="1"/>
</dbReference>
<dbReference type="OMA" id="CTIDKQS"/>
<keyword evidence="3" id="KW-0238">DNA-binding</keyword>
<comment type="subcellular location">
    <subcellularLocation>
        <location evidence="1">Nucleus</location>
    </subcellularLocation>
</comment>
<evidence type="ECO:0000313" key="8">
    <source>
        <dbReference type="EnsemblPlants" id="Bo9g091020.1"/>
    </source>
</evidence>
<evidence type="ECO:0000313" key="9">
    <source>
        <dbReference type="Proteomes" id="UP000032141"/>
    </source>
</evidence>
<reference evidence="8" key="2">
    <citation type="submission" date="2015-03" db="UniProtKB">
        <authorList>
            <consortium name="EnsemblPlants"/>
        </authorList>
    </citation>
    <scope>IDENTIFICATION</scope>
</reference>
<evidence type="ECO:0000256" key="6">
    <source>
        <dbReference type="SAM" id="MobiDB-lite"/>
    </source>
</evidence>
<dbReference type="InterPro" id="IPR005508">
    <property type="entry name" value="At2g31720-like"/>
</dbReference>
<proteinExistence type="predicted"/>
<dbReference type="Pfam" id="PF03754">
    <property type="entry name" value="At2g31720-like"/>
    <property type="match status" value="1"/>
</dbReference>
<name>A0A0D3E950_BRAOL</name>
<dbReference type="EnsemblPlants" id="Bo9g091020.1">
    <property type="protein sequence ID" value="Bo9g091020.1"/>
    <property type="gene ID" value="Bo9g091020"/>
</dbReference>
<keyword evidence="4" id="KW-0804">Transcription</keyword>
<dbReference type="OrthoDB" id="1935604at2759"/>
<dbReference type="Gramene" id="Bo9g091020.1">
    <property type="protein sequence ID" value="Bo9g091020.1"/>
    <property type="gene ID" value="Bo9g091020"/>
</dbReference>
<evidence type="ECO:0000259" key="7">
    <source>
        <dbReference type="PROSITE" id="PS50863"/>
    </source>
</evidence>
<dbReference type="GO" id="GO:0003677">
    <property type="term" value="F:DNA binding"/>
    <property type="evidence" value="ECO:0007669"/>
    <property type="project" value="UniProtKB-KW"/>
</dbReference>